<evidence type="ECO:0000313" key="1">
    <source>
        <dbReference type="EMBL" id="GLI91227.1"/>
    </source>
</evidence>
<sequence length="96" mass="10381">MKVSSLGAAEIEQALISPMSVFDRPDEVVETPALAKIMKIEILKRWELDARALARATEENMSGGVPPDMDAVNAALAKLDPEGKAFADFNRAPTKL</sequence>
<comment type="caution">
    <text evidence="1">The sequence shown here is derived from an EMBL/GenBank/DDBJ whole genome shotgun (WGS) entry which is preliminary data.</text>
</comment>
<proteinExistence type="predicted"/>
<name>A0A9W6GQI3_9HYPH</name>
<dbReference type="RefSeq" id="WP_281799783.1">
    <property type="nucleotide sequence ID" value="NZ_BSEC01000001.1"/>
</dbReference>
<dbReference type="AlphaFoldDB" id="A0A9W6GQI3"/>
<protein>
    <submittedName>
        <fullName evidence="1">Uncharacterized protein</fullName>
    </submittedName>
</protein>
<keyword evidence="2" id="KW-1185">Reference proteome</keyword>
<dbReference type="Proteomes" id="UP001144323">
    <property type="component" value="Unassembled WGS sequence"/>
</dbReference>
<gene>
    <name evidence="1" type="ORF">LMG27198_02190</name>
</gene>
<evidence type="ECO:0000313" key="2">
    <source>
        <dbReference type="Proteomes" id="UP001144323"/>
    </source>
</evidence>
<organism evidence="1 2">
    <name type="scientific">Methylocystis echinoides</name>
    <dbReference type="NCBI Taxonomy" id="29468"/>
    <lineage>
        <taxon>Bacteria</taxon>
        <taxon>Pseudomonadati</taxon>
        <taxon>Pseudomonadota</taxon>
        <taxon>Alphaproteobacteria</taxon>
        <taxon>Hyphomicrobiales</taxon>
        <taxon>Methylocystaceae</taxon>
        <taxon>Methylocystis</taxon>
    </lineage>
</organism>
<dbReference type="EMBL" id="BSEC01000001">
    <property type="protein sequence ID" value="GLI91227.1"/>
    <property type="molecule type" value="Genomic_DNA"/>
</dbReference>
<accession>A0A9W6GQI3</accession>
<reference evidence="1" key="1">
    <citation type="journal article" date="2023" name="Int. J. Syst. Evol. Microbiol.">
        <title>Methylocystis iwaonis sp. nov., a type II methane-oxidizing bacterium from surface soil of a rice paddy field in Japan, and emended description of the genus Methylocystis (ex Whittenbury et al. 1970) Bowman et al. 1993.</title>
        <authorList>
            <person name="Kaise H."/>
            <person name="Sawadogo J.B."/>
            <person name="Alam M.S."/>
            <person name="Ueno C."/>
            <person name="Dianou D."/>
            <person name="Shinjo R."/>
            <person name="Asakawa S."/>
        </authorList>
    </citation>
    <scope>NUCLEOTIDE SEQUENCE</scope>
    <source>
        <strain evidence="1">LMG27198</strain>
    </source>
</reference>